<name>A0A6J5QJ75_9CAUD</name>
<evidence type="ECO:0000313" key="4">
    <source>
        <dbReference type="EMBL" id="CAB4211294.1"/>
    </source>
</evidence>
<evidence type="ECO:0000313" key="2">
    <source>
        <dbReference type="EMBL" id="CAB4182477.1"/>
    </source>
</evidence>
<dbReference type="EMBL" id="LR798456">
    <property type="protein sequence ID" value="CAB5237995.1"/>
    <property type="molecule type" value="Genomic_DNA"/>
</dbReference>
<dbReference type="EMBL" id="LR797258">
    <property type="protein sequence ID" value="CAB4198189.1"/>
    <property type="molecule type" value="Genomic_DNA"/>
</dbReference>
<evidence type="ECO:0000313" key="5">
    <source>
        <dbReference type="EMBL" id="CAB5237995.1"/>
    </source>
</evidence>
<protein>
    <recommendedName>
        <fullName evidence="6">DUF559 domain-containing protein</fullName>
    </recommendedName>
</protein>
<organism evidence="2">
    <name type="scientific">uncultured Caudovirales phage</name>
    <dbReference type="NCBI Taxonomy" id="2100421"/>
    <lineage>
        <taxon>Viruses</taxon>
        <taxon>Duplodnaviria</taxon>
        <taxon>Heunggongvirae</taxon>
        <taxon>Uroviricota</taxon>
        <taxon>Caudoviricetes</taxon>
        <taxon>Peduoviridae</taxon>
        <taxon>Maltschvirus</taxon>
        <taxon>Maltschvirus maltsch</taxon>
    </lineage>
</organism>
<dbReference type="EMBL" id="LR796941">
    <property type="protein sequence ID" value="CAB4176159.1"/>
    <property type="molecule type" value="Genomic_DNA"/>
</dbReference>
<gene>
    <name evidence="2" type="ORF">UFOVP1076_8</name>
    <name evidence="3" type="ORF">UFOVP1314_51</name>
    <name evidence="4" type="ORF">UFOVP1427_19</name>
    <name evidence="5" type="ORF">UFOVP1523_23</name>
    <name evidence="1" type="ORF">UFOVP991_8</name>
</gene>
<evidence type="ECO:0008006" key="6">
    <source>
        <dbReference type="Google" id="ProtNLM"/>
    </source>
</evidence>
<dbReference type="EMBL" id="LR797371">
    <property type="protein sequence ID" value="CAB4211294.1"/>
    <property type="molecule type" value="Genomic_DNA"/>
</dbReference>
<sequence length="130" mass="15163">MKKAAKKVVKRKPQPAESHLEEKLLVRLLEHFPAPLRNYCPFKQNKLEFDFTFLPQKIALEVQGGITSRSRRSGHVSIDGMHRDIYKMCMAQSQGWILYQVAPIWVTCDSHWENILLQFLLKAFKLRTPA</sequence>
<evidence type="ECO:0000313" key="3">
    <source>
        <dbReference type="EMBL" id="CAB4198189.1"/>
    </source>
</evidence>
<accession>A0A6J5QJ75</accession>
<proteinExistence type="predicted"/>
<evidence type="ECO:0000313" key="1">
    <source>
        <dbReference type="EMBL" id="CAB4176159.1"/>
    </source>
</evidence>
<dbReference type="EMBL" id="LR797025">
    <property type="protein sequence ID" value="CAB4182477.1"/>
    <property type="molecule type" value="Genomic_DNA"/>
</dbReference>
<reference evidence="2" key="1">
    <citation type="submission" date="2020-05" db="EMBL/GenBank/DDBJ databases">
        <authorList>
            <person name="Chiriac C."/>
            <person name="Salcher M."/>
            <person name="Ghai R."/>
            <person name="Kavagutti S V."/>
        </authorList>
    </citation>
    <scope>NUCLEOTIDE SEQUENCE</scope>
</reference>